<keyword evidence="2" id="KW-1185">Reference proteome</keyword>
<name>A0ABY8SPZ9_9BURK</name>
<gene>
    <name evidence="1" type="ORF">QMY55_22085</name>
</gene>
<proteinExistence type="predicted"/>
<evidence type="ECO:0000313" key="1">
    <source>
        <dbReference type="EMBL" id="WHS65143.1"/>
    </source>
</evidence>
<evidence type="ECO:0000313" key="2">
    <source>
        <dbReference type="Proteomes" id="UP001240697"/>
    </source>
</evidence>
<dbReference type="EMBL" id="CP125947">
    <property type="protein sequence ID" value="WHS65143.1"/>
    <property type="molecule type" value="Genomic_DNA"/>
</dbReference>
<accession>A0ABY8SPZ9</accession>
<protein>
    <submittedName>
        <fullName evidence="1">Uncharacterized protein</fullName>
    </submittedName>
</protein>
<reference evidence="1 2" key="1">
    <citation type="submission" date="2023-05" db="EMBL/GenBank/DDBJ databases">
        <authorList>
            <person name="Yin Y."/>
            <person name="Lu Z."/>
        </authorList>
    </citation>
    <scope>NUCLEOTIDE SEQUENCE [LARGE SCALE GENOMIC DNA]</scope>
    <source>
        <strain evidence="1 2">ZM22</strain>
    </source>
</reference>
<dbReference type="RefSeq" id="WP_283486244.1">
    <property type="nucleotide sequence ID" value="NZ_CP125947.1"/>
</dbReference>
<sequence length="233" mass="25462">MANNYYEGTGVLMLDRVTPIIKALFSGFKLDENYPGNGQAYIAQISETNNPQWDDVFGGLEDLAAQLGAPMPKDEGSEDEGLPIPQAIERLAEFFGSSKDAELANLIEHHNFEDGADLDALLLIATCLDDGHHLTAIQYEGCWYCSKPRLFEFGGDGCYLSREVQVVRASSRARQLGDQLRKAILAADAEEASAVIALEAGSLLAGINDERFRMNVRRRVAERLAQAPVISAV</sequence>
<organism evidence="1 2">
    <name type="scientific">Comamonas resistens</name>
    <dbReference type="NCBI Taxonomy" id="3046670"/>
    <lineage>
        <taxon>Bacteria</taxon>
        <taxon>Pseudomonadati</taxon>
        <taxon>Pseudomonadota</taxon>
        <taxon>Betaproteobacteria</taxon>
        <taxon>Burkholderiales</taxon>
        <taxon>Comamonadaceae</taxon>
        <taxon>Comamonas</taxon>
    </lineage>
</organism>
<dbReference type="Proteomes" id="UP001240697">
    <property type="component" value="Chromosome"/>
</dbReference>